<dbReference type="InterPro" id="IPR051130">
    <property type="entry name" value="Mito_struct-func_regulator"/>
</dbReference>
<feature type="domain" description="ABC1 atypical kinase-like" evidence="4">
    <location>
        <begin position="258"/>
        <end position="509"/>
    </location>
</feature>
<evidence type="ECO:0000256" key="1">
    <source>
        <dbReference type="ARBA" id="ARBA00009670"/>
    </source>
</evidence>
<keyword evidence="3" id="KW-0732">Signal</keyword>
<feature type="region of interest" description="Disordered" evidence="2">
    <location>
        <begin position="108"/>
        <end position="136"/>
    </location>
</feature>
<dbReference type="SUPFAM" id="SSF56112">
    <property type="entry name" value="Protein kinase-like (PK-like)"/>
    <property type="match status" value="1"/>
</dbReference>
<dbReference type="PhylomeDB" id="A0A0D2WGF5"/>
<protein>
    <submittedName>
        <fullName evidence="5">Atypical/ABC1/ABC1-D protein kinase</fullName>
    </submittedName>
</protein>
<feature type="signal peptide" evidence="3">
    <location>
        <begin position="1"/>
        <end position="25"/>
    </location>
</feature>
<organism evidence="5 6">
    <name type="scientific">Capsaspora owczarzaki (strain ATCC 30864)</name>
    <dbReference type="NCBI Taxonomy" id="595528"/>
    <lineage>
        <taxon>Eukaryota</taxon>
        <taxon>Filasterea</taxon>
        <taxon>Capsaspora</taxon>
    </lineage>
</organism>
<dbReference type="Proteomes" id="UP000008743">
    <property type="component" value="Unassembled WGS sequence"/>
</dbReference>
<evidence type="ECO:0000256" key="3">
    <source>
        <dbReference type="SAM" id="SignalP"/>
    </source>
</evidence>
<accession>A0A0D2WGF5</accession>
<dbReference type="GO" id="GO:0016301">
    <property type="term" value="F:kinase activity"/>
    <property type="evidence" value="ECO:0007669"/>
    <property type="project" value="UniProtKB-KW"/>
</dbReference>
<comment type="similarity">
    <text evidence="1">Belongs to the protein kinase superfamily. ADCK protein kinase family.</text>
</comment>
<evidence type="ECO:0000313" key="5">
    <source>
        <dbReference type="EMBL" id="KJE88490.1"/>
    </source>
</evidence>
<dbReference type="PANTHER" id="PTHR43173:SF28">
    <property type="entry name" value="AARF DOMAIN CONTAINING KINASE 5"/>
    <property type="match status" value="1"/>
</dbReference>
<feature type="chain" id="PRO_5002254351" evidence="3">
    <location>
        <begin position="26"/>
        <end position="724"/>
    </location>
</feature>
<reference evidence="6" key="1">
    <citation type="submission" date="2011-02" db="EMBL/GenBank/DDBJ databases">
        <title>The Genome Sequence of Capsaspora owczarzaki ATCC 30864.</title>
        <authorList>
            <person name="Russ C."/>
            <person name="Cuomo C."/>
            <person name="Burger G."/>
            <person name="Gray M.W."/>
            <person name="Holland P.W.H."/>
            <person name="King N."/>
            <person name="Lang F.B.F."/>
            <person name="Roger A.J."/>
            <person name="Ruiz-Trillo I."/>
            <person name="Young S.K."/>
            <person name="Zeng Q."/>
            <person name="Gargeya S."/>
            <person name="Alvarado L."/>
            <person name="Berlin A."/>
            <person name="Chapman S.B."/>
            <person name="Chen Z."/>
            <person name="Freedman E."/>
            <person name="Gellesch M."/>
            <person name="Goldberg J."/>
            <person name="Griggs A."/>
            <person name="Gujja S."/>
            <person name="Heilman E."/>
            <person name="Heiman D."/>
            <person name="Howarth C."/>
            <person name="Mehta T."/>
            <person name="Neiman D."/>
            <person name="Pearson M."/>
            <person name="Roberts A."/>
            <person name="Saif S."/>
            <person name="Shea T."/>
            <person name="Shenoy N."/>
            <person name="Sisk P."/>
            <person name="Stolte C."/>
            <person name="Sykes S."/>
            <person name="White J."/>
            <person name="Yandava C."/>
            <person name="Haas B."/>
            <person name="Nusbaum C."/>
            <person name="Birren B."/>
        </authorList>
    </citation>
    <scope>NUCLEOTIDE SEQUENCE</scope>
    <source>
        <strain evidence="6">ATCC 30864</strain>
    </source>
</reference>
<dbReference type="Pfam" id="PF03109">
    <property type="entry name" value="ABC1"/>
    <property type="match status" value="1"/>
</dbReference>
<keyword evidence="5" id="KW-0808">Transferase</keyword>
<proteinExistence type="inferred from homology"/>
<dbReference type="EMBL" id="KE346360">
    <property type="protein sequence ID" value="KJE88490.1"/>
    <property type="molecule type" value="Genomic_DNA"/>
</dbReference>
<dbReference type="InterPro" id="IPR004147">
    <property type="entry name" value="ABC1_dom"/>
</dbReference>
<evidence type="ECO:0000259" key="4">
    <source>
        <dbReference type="Pfam" id="PF03109"/>
    </source>
</evidence>
<feature type="compositionally biased region" description="Polar residues" evidence="2">
    <location>
        <begin position="125"/>
        <end position="135"/>
    </location>
</feature>
<evidence type="ECO:0000313" key="6">
    <source>
        <dbReference type="Proteomes" id="UP000008743"/>
    </source>
</evidence>
<name>A0A0D2WGF5_CAPO3</name>
<evidence type="ECO:0000256" key="2">
    <source>
        <dbReference type="SAM" id="MobiDB-lite"/>
    </source>
</evidence>
<dbReference type="AlphaFoldDB" id="A0A0D2WGF5"/>
<keyword evidence="6" id="KW-1185">Reference proteome</keyword>
<sequence length="724" mass="79868">MPDPQPSPLVLLTLLILTRFKLLNFRPPSTSKHARHTPPSFVFLHRCTSVSVLRAAMFRIARVPSAFTRAAIEAGARSSAHVNSAAIRSVTASRNTIVPAAVRAIHAPASGTSSKEQRDGGGGESRQQSTHKPTSAGTKLALGLAATCIAGYTIASSIEPKHQQQAVRQTVGAIQGLGRIMRSLYAGVVISLDYKVVMILHGPDGPKFDAEMKLCHERAATRALNLALANGGLYIKMGQGIASFNHLLPEEYIRILSKLQNNVPGRHYGEIETIFLEDFGKLPNEVFAKFETASFAAASLAQVHRAETHDGQKVAVKVQYFDLRDRFNGDMATMEFLMNVVGFVHPGFAYGWVFRDVRAALERELDFEREAHNAEICRTHMRSIGSSKSYKITVPEVLWPLTSKRVLTMEFIDGVKCNDLAGLERLGIPKSTVARLIVQAFAEQIFITGVVHGDPHPGNILVRRDKATNNPEVILLDHGLYATVPDHHRLAFCRLIRDIVLKDDDALTKDTRDLGVAQDPFVFASMLMQRPYKAAPIGFNTLMTADDFLLMQKMAVEQGEQITNMIREMPRSLLFVLRNLNLVRSINKDLGAPINRFALLAHTALRGIAVDVSPLADHYDLEASFAANRHLYRPTAVGSSLQQQLFHAGTTSSSPQPAVRQTAASSPRSLRISLHSWMGRLKFEFRLQQASFSQWMTSMYFRVMVLLGRAPAELGALSELMVAA</sequence>
<dbReference type="PANTHER" id="PTHR43173">
    <property type="entry name" value="ABC1 FAMILY PROTEIN"/>
    <property type="match status" value="1"/>
</dbReference>
<dbReference type="InterPro" id="IPR045307">
    <property type="entry name" value="ADCK1_dom"/>
</dbReference>
<dbReference type="InParanoid" id="A0A0D2WGF5"/>
<dbReference type="InterPro" id="IPR011009">
    <property type="entry name" value="Kinase-like_dom_sf"/>
</dbReference>
<gene>
    <name evidence="5" type="ORF">CAOG_000140</name>
</gene>
<dbReference type="eggNOG" id="KOG1235">
    <property type="taxonomic scope" value="Eukaryota"/>
</dbReference>
<keyword evidence="5" id="KW-0418">Kinase</keyword>
<dbReference type="STRING" id="595528.A0A0D2WGF5"/>
<dbReference type="CDD" id="cd13969">
    <property type="entry name" value="ADCK1-like"/>
    <property type="match status" value="1"/>
</dbReference>
<dbReference type="OrthoDB" id="427480at2759"/>